<evidence type="ECO:0008006" key="4">
    <source>
        <dbReference type="Google" id="ProtNLM"/>
    </source>
</evidence>
<keyword evidence="1" id="KW-0812">Transmembrane</keyword>
<keyword evidence="1" id="KW-0472">Membrane</keyword>
<keyword evidence="1" id="KW-1133">Transmembrane helix</keyword>
<feature type="transmembrane region" description="Helical" evidence="1">
    <location>
        <begin position="191"/>
        <end position="211"/>
    </location>
</feature>
<feature type="transmembrane region" description="Helical" evidence="1">
    <location>
        <begin position="123"/>
        <end position="140"/>
    </location>
</feature>
<evidence type="ECO:0000313" key="2">
    <source>
        <dbReference type="EMBL" id="RJP25105.1"/>
    </source>
</evidence>
<feature type="transmembrane region" description="Helical" evidence="1">
    <location>
        <begin position="67"/>
        <end position="88"/>
    </location>
</feature>
<accession>A0A3A4P2R9</accession>
<feature type="transmembrane region" description="Helical" evidence="1">
    <location>
        <begin position="279"/>
        <end position="299"/>
    </location>
</feature>
<comment type="caution">
    <text evidence="2">The sequence shown here is derived from an EMBL/GenBank/DDBJ whole genome shotgun (WGS) entry which is preliminary data.</text>
</comment>
<feature type="transmembrane region" description="Helical" evidence="1">
    <location>
        <begin position="94"/>
        <end position="116"/>
    </location>
</feature>
<evidence type="ECO:0000256" key="1">
    <source>
        <dbReference type="SAM" id="Phobius"/>
    </source>
</evidence>
<reference evidence="2 3" key="1">
    <citation type="journal article" date="2017" name="ISME J.">
        <title>Energy and carbon metabolisms in a deep terrestrial subsurface fluid microbial community.</title>
        <authorList>
            <person name="Momper L."/>
            <person name="Jungbluth S.P."/>
            <person name="Lee M.D."/>
            <person name="Amend J.P."/>
        </authorList>
    </citation>
    <scope>NUCLEOTIDE SEQUENCE [LARGE SCALE GENOMIC DNA]</scope>
    <source>
        <strain evidence="2">SURF_5</strain>
    </source>
</reference>
<feature type="transmembrane region" description="Helical" evidence="1">
    <location>
        <begin position="241"/>
        <end position="263"/>
    </location>
</feature>
<organism evidence="2 3">
    <name type="scientific">Abyssobacteria bacterium (strain SURF_5)</name>
    <dbReference type="NCBI Taxonomy" id="2093360"/>
    <lineage>
        <taxon>Bacteria</taxon>
        <taxon>Pseudomonadati</taxon>
        <taxon>Candidatus Hydrogenedentota</taxon>
        <taxon>Candidatus Abyssobacteria</taxon>
    </lineage>
</organism>
<evidence type="ECO:0000313" key="3">
    <source>
        <dbReference type="Proteomes" id="UP000265882"/>
    </source>
</evidence>
<protein>
    <recommendedName>
        <fullName evidence="4">Glycosyltransferase RgtA/B/C/D-like domain-containing protein</fullName>
    </recommendedName>
</protein>
<dbReference type="EMBL" id="QZKU01000026">
    <property type="protein sequence ID" value="RJP25105.1"/>
    <property type="molecule type" value="Genomic_DNA"/>
</dbReference>
<gene>
    <name evidence="2" type="ORF">C4520_03030</name>
</gene>
<dbReference type="AlphaFoldDB" id="A0A3A4P2R9"/>
<sequence length="532" mass="59319">MYVHAFYFNYSTDDAFITFRYVRNMLDGHGLVYNAGERVEGYTNFLWGMLISLPASLGLKIELSAKLLGLFFGAATLVVVTAIAFLWVGPRVPAGYRLLLCLPAFLLAASGPFAMWTLGGLEAVFFTFLLALTTLCYLRSDRPEAKYATGLLLALLTMTRPDGIVFLPATLAHVAIGVGEDRTHDLRRKQILDCIRLIAAFSILYLPYFIWRYSYYGFLLPNTFYAKVGGGPAFLVRGLKYAWQFFSTYGFVPLAAASAFFYARMQQPVEPLKHEDRRIFSYLFLQIAAYLIFIVAVGGDQLVMKRFFVPLLPALYLLTLRGAIELLPSTAGLEQSDAGWRKAVAAAGVISLGITAMPSFGGAEHNRVFKIEKPADSDRKIVGEWLGENVDSEATVALIPAGIVPYFSGLRTIDLVGLNDPNIAHASVPDFGKGEPGHEKYNSGYVLRRRPDLIFLGACRIWPEKLTPEMLLNYYWMYGKLAPGNREILELQEFKDTYSPWAARVDTGYIHFFKRNDFVLPPAEPLRASATG</sequence>
<name>A0A3A4P2R9_ABYX5</name>
<dbReference type="Proteomes" id="UP000265882">
    <property type="component" value="Unassembled WGS sequence"/>
</dbReference>
<proteinExistence type="predicted"/>